<name>A0A4Q2SJT8_9ACTN</name>
<dbReference type="EMBL" id="SDWV01000022">
    <property type="protein sequence ID" value="RYC05672.1"/>
    <property type="molecule type" value="Genomic_DNA"/>
</dbReference>
<protein>
    <submittedName>
        <fullName evidence="1">Uncharacterized protein</fullName>
    </submittedName>
</protein>
<dbReference type="OrthoDB" id="3788533at2"/>
<dbReference type="Proteomes" id="UP000291101">
    <property type="component" value="Unassembled WGS sequence"/>
</dbReference>
<comment type="caution">
    <text evidence="1">The sequence shown here is derived from an EMBL/GenBank/DDBJ whole genome shotgun (WGS) entry which is preliminary data.</text>
</comment>
<sequence>MTDPRFTKVCDDLEELLEIVDIDSIEDLDTLVMALLDRPVSVTDGWDDERDVPALDIRVHGSELSIGVLEPFPMSVLELARSSGELAQDIGPYAPAGEAPIHGNDLLTLRDEELVAALQRALGQVRLLNLLDDD</sequence>
<evidence type="ECO:0000313" key="2">
    <source>
        <dbReference type="Proteomes" id="UP000291101"/>
    </source>
</evidence>
<evidence type="ECO:0000313" key="1">
    <source>
        <dbReference type="EMBL" id="RYC05672.1"/>
    </source>
</evidence>
<dbReference type="AlphaFoldDB" id="A0A4Q2SJT8"/>
<keyword evidence="2" id="KW-1185">Reference proteome</keyword>
<accession>A0A4Q2SJT8</accession>
<organism evidence="1 2">
    <name type="scientific">Nocardioides zhouii</name>
    <dbReference type="NCBI Taxonomy" id="1168729"/>
    <lineage>
        <taxon>Bacteria</taxon>
        <taxon>Bacillati</taxon>
        <taxon>Actinomycetota</taxon>
        <taxon>Actinomycetes</taxon>
        <taxon>Propionibacteriales</taxon>
        <taxon>Nocardioidaceae</taxon>
        <taxon>Nocardioides</taxon>
    </lineage>
</organism>
<reference evidence="1 2" key="1">
    <citation type="submission" date="2019-01" db="EMBL/GenBank/DDBJ databases">
        <title>Novel species of Nocardioides.</title>
        <authorList>
            <person name="Liu Q."/>
            <person name="X Y.-H."/>
        </authorList>
    </citation>
    <scope>NUCLEOTIDE SEQUENCE [LARGE SCALE GENOMIC DNA]</scope>
    <source>
        <strain evidence="1 2">HLT2-9</strain>
    </source>
</reference>
<gene>
    <name evidence="1" type="ORF">EUA94_18155</name>
</gene>
<dbReference type="RefSeq" id="WP_129428307.1">
    <property type="nucleotide sequence ID" value="NZ_SDWV01000022.1"/>
</dbReference>
<proteinExistence type="predicted"/>